<keyword evidence="2" id="KW-1185">Reference proteome</keyword>
<proteinExistence type="predicted"/>
<dbReference type="EMBL" id="MZ334527">
    <property type="protein sequence ID" value="UBF23403.1"/>
    <property type="molecule type" value="Genomic_DNA"/>
</dbReference>
<evidence type="ECO:0000313" key="2">
    <source>
        <dbReference type="Proteomes" id="UP000827845"/>
    </source>
</evidence>
<reference evidence="1" key="1">
    <citation type="submission" date="2021-05" db="EMBL/GenBank/DDBJ databases">
        <title>Diversity, taxonomy and evolution of archaeal viruses of the class Caudoviricetes.</title>
        <authorList>
            <person name="Liu Y."/>
            <person name="Demina T.A."/>
            <person name="Roux S."/>
            <person name="Aiewsakun P."/>
            <person name="Kazlauskas D."/>
            <person name="Simmonds P."/>
            <person name="Prangishvili D."/>
            <person name="Oksanen H.M."/>
            <person name="Krupovic M."/>
        </authorList>
    </citation>
    <scope>NUCLEOTIDE SEQUENCE</scope>
    <source>
        <strain evidence="1">HATV-3/30</strain>
    </source>
</reference>
<accession>A0AAE9BZE4</accession>
<organism evidence="1 2">
    <name type="scientific">Haloarcula tailed virus 3</name>
    <dbReference type="NCBI Taxonomy" id="2877990"/>
    <lineage>
        <taxon>Viruses</taxon>
        <taxon>Duplodnaviria</taxon>
        <taxon>Heunggongvirae</taxon>
        <taxon>Uroviricota</taxon>
        <taxon>Caudoviricetes</taxon>
        <taxon>Kirjokansivirales</taxon>
        <taxon>Pyrstoviridae</taxon>
        <taxon>Hatrivirus</taxon>
        <taxon>Hatrivirus caudatum</taxon>
        <taxon>Hatrivirus HATV3</taxon>
    </lineage>
</organism>
<sequence length="55" mass="6281">MPELAIFATECRNCEEVTYSEPVRAGTQDLSGRQARRVRCSNCNTTNFIEQEQVQ</sequence>
<dbReference type="NCBIfam" id="TIGR01053">
    <property type="entry name" value="LSD1"/>
    <property type="match status" value="1"/>
</dbReference>
<dbReference type="Proteomes" id="UP000827845">
    <property type="component" value="Segment"/>
</dbReference>
<gene>
    <name evidence="1" type="ORF">HATV-3_gp53</name>
</gene>
<name>A0AAE9BZE4_9CAUD</name>
<protein>
    <submittedName>
        <fullName evidence="1">Zn finger</fullName>
    </submittedName>
</protein>
<evidence type="ECO:0000313" key="1">
    <source>
        <dbReference type="EMBL" id="UBF23403.1"/>
    </source>
</evidence>